<comment type="caution">
    <text evidence="4">The sequence shown here is derived from an EMBL/GenBank/DDBJ whole genome shotgun (WGS) entry which is preliminary data.</text>
</comment>
<dbReference type="InterPro" id="IPR057165">
    <property type="entry name" value="DUF7843"/>
</dbReference>
<organism evidence="4 5">
    <name type="scientific">Vibrio nereis</name>
    <dbReference type="NCBI Taxonomy" id="693"/>
    <lineage>
        <taxon>Bacteria</taxon>
        <taxon>Pseudomonadati</taxon>
        <taxon>Pseudomonadota</taxon>
        <taxon>Gammaproteobacteria</taxon>
        <taxon>Vibrionales</taxon>
        <taxon>Vibrionaceae</taxon>
        <taxon>Vibrio</taxon>
    </lineage>
</organism>
<evidence type="ECO:0000259" key="1">
    <source>
        <dbReference type="Pfam" id="PF13387"/>
    </source>
</evidence>
<accession>A0A0M0HUN6</accession>
<keyword evidence="5" id="KW-1185">Reference proteome</keyword>
<reference evidence="5" key="1">
    <citation type="submission" date="2015-08" db="EMBL/GenBank/DDBJ databases">
        <title>Vibrio galatheae sp. nov., a novel member of the Vibrionaceae family isolated from the Solomon Islands.</title>
        <authorList>
            <person name="Giubergia S."/>
            <person name="Machado H."/>
            <person name="Mateiu R.V."/>
            <person name="Gram L."/>
        </authorList>
    </citation>
    <scope>NUCLEOTIDE SEQUENCE [LARGE SCALE GENOMIC DNA]</scope>
    <source>
        <strain evidence="5">DSM 19584</strain>
    </source>
</reference>
<feature type="domain" description="DUF7843" evidence="3">
    <location>
        <begin position="23"/>
        <end position="94"/>
    </location>
</feature>
<dbReference type="Pfam" id="PF25225">
    <property type="entry name" value="DUF7843"/>
    <property type="match status" value="1"/>
</dbReference>
<evidence type="ECO:0000313" key="5">
    <source>
        <dbReference type="Proteomes" id="UP000037515"/>
    </source>
</evidence>
<evidence type="ECO:0000259" key="2">
    <source>
        <dbReference type="Pfam" id="PF25222"/>
    </source>
</evidence>
<gene>
    <name evidence="4" type="ORF">AKJ17_01700</name>
</gene>
<dbReference type="Pfam" id="PF25222">
    <property type="entry name" value="DUF7840"/>
    <property type="match status" value="1"/>
</dbReference>
<feature type="domain" description="DUF7840" evidence="2">
    <location>
        <begin position="385"/>
        <end position="596"/>
    </location>
</feature>
<dbReference type="EMBL" id="LHPJ01000001">
    <property type="protein sequence ID" value="KOO05577.1"/>
    <property type="molecule type" value="Genomic_DNA"/>
</dbReference>
<protein>
    <submittedName>
        <fullName evidence="4">Uncharacterized protein</fullName>
    </submittedName>
</protein>
<name>A0A0M0HUN6_VIBNE</name>
<feature type="domain" description="Lnb N-terminal periplasmic" evidence="1">
    <location>
        <begin position="108"/>
        <end position="273"/>
    </location>
</feature>
<dbReference type="PATRIC" id="fig|693.5.peg.342"/>
<dbReference type="Pfam" id="PF13387">
    <property type="entry name" value="Lnb_N"/>
    <property type="match status" value="1"/>
</dbReference>
<dbReference type="STRING" id="693.AKJ17_01700"/>
<sequence length="605" mass="70250">MAFTSFNSQASDRHELIVAAKQQSLSQHPIWHRLLHYEKGILGTKSLISSGGFFFSEEGNTDPEAELKAMIAAFYKNPTSQCKFPARKLWLQQQISNVTLPSVECNEYQDYRTAFSADSVSLVYASGYLGNPASMYGHILLKFNSSSNHELLDNTFSYGATVPETDNKLEYIVKGITGRYQGYFANQKYHHQNLTYNESELRDLWEYRLQLPQNDINFLLAHLWELENHSMTYYFFNENCAHQLARLLELVINKPLLEENKLWVMPYDVVKMVHDAGESSYLTDVIYHESRQESLYTRFKQLSSKEQQTIAEIIEQPEESIHRLLQQHDDFTAKKILDTLFDYYAFIDVKNKGLTEAQIQKRKRLLVESFSLPSGQAQWEKPEKHPPHQSQNTTMMQITPLYNESFGEGMEFRFRANYYDMLNLNAGRIPHSQLSTFDLRLLYTNKLDKWYIRELTLFDIINLNVSQTGLPEDKQYAWALAAGYKPTSLDCVDCSNPYVNGFIGQSTSLFEDFAGYIALSSELNIDNFKKANLLSGPEIGGVWTVTPYWKTSIKLGSHFYINDIGEYQNYLAWTQRFLNDRRIDLRTSVQYADDFEYAVNLSFYW</sequence>
<dbReference type="Proteomes" id="UP000037515">
    <property type="component" value="Unassembled WGS sequence"/>
</dbReference>
<proteinExistence type="predicted"/>
<evidence type="ECO:0000313" key="4">
    <source>
        <dbReference type="EMBL" id="KOO05577.1"/>
    </source>
</evidence>
<dbReference type="InterPro" id="IPR025178">
    <property type="entry name" value="Lnb_N"/>
</dbReference>
<dbReference type="InterPro" id="IPR057162">
    <property type="entry name" value="DUF7840"/>
</dbReference>
<evidence type="ECO:0000259" key="3">
    <source>
        <dbReference type="Pfam" id="PF25225"/>
    </source>
</evidence>
<dbReference type="AlphaFoldDB" id="A0A0M0HUN6"/>